<evidence type="ECO:0000256" key="11">
    <source>
        <dbReference type="ARBA" id="ARBA00022842"/>
    </source>
</evidence>
<feature type="compositionally biased region" description="Low complexity" evidence="17">
    <location>
        <begin position="366"/>
        <end position="376"/>
    </location>
</feature>
<keyword evidence="13" id="KW-1133">Transmembrane helix</keyword>
<keyword evidence="6" id="KW-0812">Transmembrane</keyword>
<dbReference type="GO" id="GO:0005525">
    <property type="term" value="F:GTP binding"/>
    <property type="evidence" value="ECO:0007669"/>
    <property type="project" value="UniProtKB-KW"/>
</dbReference>
<keyword evidence="4" id="KW-0150">Chloroplast</keyword>
<evidence type="ECO:0000256" key="2">
    <source>
        <dbReference type="ARBA" id="ARBA00004167"/>
    </source>
</evidence>
<evidence type="ECO:0000259" key="18">
    <source>
        <dbReference type="Pfam" id="PF04548"/>
    </source>
</evidence>
<keyword evidence="7" id="KW-0479">Metal-binding</keyword>
<dbReference type="STRING" id="230819.A0A5C3KCP7"/>
<evidence type="ECO:0000256" key="10">
    <source>
        <dbReference type="ARBA" id="ARBA00022805"/>
    </source>
</evidence>
<keyword evidence="10" id="KW-1002">Plastid outer membrane</keyword>
<evidence type="ECO:0000256" key="9">
    <source>
        <dbReference type="ARBA" id="ARBA00022801"/>
    </source>
</evidence>
<keyword evidence="15" id="KW-0472">Membrane</keyword>
<keyword evidence="11" id="KW-0460">Magnesium</keyword>
<keyword evidence="9 19" id="KW-0378">Hydrolase</keyword>
<evidence type="ECO:0000256" key="12">
    <source>
        <dbReference type="ARBA" id="ARBA00022927"/>
    </source>
</evidence>
<dbReference type="GO" id="GO:0015031">
    <property type="term" value="P:protein transport"/>
    <property type="evidence" value="ECO:0007669"/>
    <property type="project" value="UniProtKB-KW"/>
</dbReference>
<dbReference type="GO" id="GO:0016020">
    <property type="term" value="C:membrane"/>
    <property type="evidence" value="ECO:0007669"/>
    <property type="project" value="UniProtKB-SubCell"/>
</dbReference>
<keyword evidence="3" id="KW-0813">Transport</keyword>
<evidence type="ECO:0000256" key="4">
    <source>
        <dbReference type="ARBA" id="ARBA00022528"/>
    </source>
</evidence>
<dbReference type="SUPFAM" id="SSF52540">
    <property type="entry name" value="P-loop containing nucleoside triphosphate hydrolases"/>
    <property type="match status" value="1"/>
</dbReference>
<dbReference type="AlphaFoldDB" id="A0A5C3KCP7"/>
<protein>
    <submittedName>
        <fullName evidence="19">P-loop containing nucleoside triphosphate hydrolase protein</fullName>
    </submittedName>
</protein>
<proteinExistence type="predicted"/>
<evidence type="ECO:0000256" key="17">
    <source>
        <dbReference type="SAM" id="MobiDB-lite"/>
    </source>
</evidence>
<feature type="region of interest" description="Disordered" evidence="17">
    <location>
        <begin position="337"/>
        <end position="393"/>
    </location>
</feature>
<dbReference type="Pfam" id="PF04548">
    <property type="entry name" value="AIG1"/>
    <property type="match status" value="1"/>
</dbReference>
<evidence type="ECO:0000256" key="13">
    <source>
        <dbReference type="ARBA" id="ARBA00022989"/>
    </source>
</evidence>
<keyword evidence="5" id="KW-0934">Plastid</keyword>
<keyword evidence="8" id="KW-0547">Nucleotide-binding</keyword>
<dbReference type="PANTHER" id="PTHR10903">
    <property type="entry name" value="GTPASE, IMAP FAMILY MEMBER-RELATED"/>
    <property type="match status" value="1"/>
</dbReference>
<gene>
    <name evidence="19" type="ORF">FA15DRAFT_710702</name>
</gene>
<dbReference type="GO" id="GO:0016787">
    <property type="term" value="F:hydrolase activity"/>
    <property type="evidence" value="ECO:0007669"/>
    <property type="project" value="UniProtKB-KW"/>
</dbReference>
<accession>A0A5C3KCP7</accession>
<comment type="cofactor">
    <cofactor evidence="1">
        <name>Mg(2+)</name>
        <dbReference type="ChEBI" id="CHEBI:18420"/>
    </cofactor>
</comment>
<evidence type="ECO:0000256" key="8">
    <source>
        <dbReference type="ARBA" id="ARBA00022741"/>
    </source>
</evidence>
<keyword evidence="20" id="KW-1185">Reference proteome</keyword>
<dbReference type="InterPro" id="IPR027417">
    <property type="entry name" value="P-loop_NTPase"/>
</dbReference>
<dbReference type="Gene3D" id="3.40.50.300">
    <property type="entry name" value="P-loop containing nucleotide triphosphate hydrolases"/>
    <property type="match status" value="1"/>
</dbReference>
<evidence type="ECO:0000256" key="6">
    <source>
        <dbReference type="ARBA" id="ARBA00022692"/>
    </source>
</evidence>
<dbReference type="CDD" id="cd00882">
    <property type="entry name" value="Ras_like_GTPase"/>
    <property type="match status" value="1"/>
</dbReference>
<organism evidence="19 20">
    <name type="scientific">Coprinopsis marcescibilis</name>
    <name type="common">Agaric fungus</name>
    <name type="synonym">Psathyrella marcescibilis</name>
    <dbReference type="NCBI Taxonomy" id="230819"/>
    <lineage>
        <taxon>Eukaryota</taxon>
        <taxon>Fungi</taxon>
        <taxon>Dikarya</taxon>
        <taxon>Basidiomycota</taxon>
        <taxon>Agaricomycotina</taxon>
        <taxon>Agaricomycetes</taxon>
        <taxon>Agaricomycetidae</taxon>
        <taxon>Agaricales</taxon>
        <taxon>Agaricineae</taxon>
        <taxon>Psathyrellaceae</taxon>
        <taxon>Coprinopsis</taxon>
    </lineage>
</organism>
<dbReference type="OrthoDB" id="8954335at2759"/>
<feature type="domain" description="AIG1-type G" evidence="18">
    <location>
        <begin position="9"/>
        <end position="147"/>
    </location>
</feature>
<evidence type="ECO:0000313" key="19">
    <source>
        <dbReference type="EMBL" id="TFK17537.1"/>
    </source>
</evidence>
<dbReference type="Proteomes" id="UP000307440">
    <property type="component" value="Unassembled WGS sequence"/>
</dbReference>
<evidence type="ECO:0000256" key="16">
    <source>
        <dbReference type="ARBA" id="ARBA00024013"/>
    </source>
</evidence>
<dbReference type="GO" id="GO:0046872">
    <property type="term" value="F:metal ion binding"/>
    <property type="evidence" value="ECO:0007669"/>
    <property type="project" value="UniProtKB-KW"/>
</dbReference>
<keyword evidence="12" id="KW-0653">Protein transport</keyword>
<evidence type="ECO:0000256" key="3">
    <source>
        <dbReference type="ARBA" id="ARBA00022448"/>
    </source>
</evidence>
<reference evidence="19 20" key="1">
    <citation type="journal article" date="2019" name="Nat. Ecol. Evol.">
        <title>Megaphylogeny resolves global patterns of mushroom evolution.</title>
        <authorList>
            <person name="Varga T."/>
            <person name="Krizsan K."/>
            <person name="Foldi C."/>
            <person name="Dima B."/>
            <person name="Sanchez-Garcia M."/>
            <person name="Sanchez-Ramirez S."/>
            <person name="Szollosi G.J."/>
            <person name="Szarkandi J.G."/>
            <person name="Papp V."/>
            <person name="Albert L."/>
            <person name="Andreopoulos W."/>
            <person name="Angelini C."/>
            <person name="Antonin V."/>
            <person name="Barry K.W."/>
            <person name="Bougher N.L."/>
            <person name="Buchanan P."/>
            <person name="Buyck B."/>
            <person name="Bense V."/>
            <person name="Catcheside P."/>
            <person name="Chovatia M."/>
            <person name="Cooper J."/>
            <person name="Damon W."/>
            <person name="Desjardin D."/>
            <person name="Finy P."/>
            <person name="Geml J."/>
            <person name="Haridas S."/>
            <person name="Hughes K."/>
            <person name="Justo A."/>
            <person name="Karasinski D."/>
            <person name="Kautmanova I."/>
            <person name="Kiss B."/>
            <person name="Kocsube S."/>
            <person name="Kotiranta H."/>
            <person name="LaButti K.M."/>
            <person name="Lechner B.E."/>
            <person name="Liimatainen K."/>
            <person name="Lipzen A."/>
            <person name="Lukacs Z."/>
            <person name="Mihaltcheva S."/>
            <person name="Morgado L.N."/>
            <person name="Niskanen T."/>
            <person name="Noordeloos M.E."/>
            <person name="Ohm R.A."/>
            <person name="Ortiz-Santana B."/>
            <person name="Ovrebo C."/>
            <person name="Racz N."/>
            <person name="Riley R."/>
            <person name="Savchenko A."/>
            <person name="Shiryaev A."/>
            <person name="Soop K."/>
            <person name="Spirin V."/>
            <person name="Szebenyi C."/>
            <person name="Tomsovsky M."/>
            <person name="Tulloss R.E."/>
            <person name="Uehling J."/>
            <person name="Grigoriev I.V."/>
            <person name="Vagvolgyi C."/>
            <person name="Papp T."/>
            <person name="Martin F.M."/>
            <person name="Miettinen O."/>
            <person name="Hibbett D.S."/>
            <person name="Nagy L.G."/>
        </authorList>
    </citation>
    <scope>NUCLEOTIDE SEQUENCE [LARGE SCALE GENOMIC DNA]</scope>
    <source>
        <strain evidence="19 20">CBS 121175</strain>
    </source>
</reference>
<sequence length="393" mass="44699">MDLKAPPLILLLGNSGSGKSSFINSVTGAEIAPVGHDLYSLTVSVEQYTHTFAEGARVCLVDTPGFSEYNDEGSQSDLQILKMIAEFLKTEHDANRKFTGVVYLHSINGHRVSRMARRNMKIFKEICGSNSMKNVVVITTFWDQLSDIQEGVAKEEQLKIEEGLLKELHDAGAEFLRTGHFEPGEMPHDASIQTPEQILSHVLSRDPVFLEIQKEMAQGASVAETTAGSTLIQEMEELQREFKQRIEAMSSEISMLKDVNDEERSHRKEIEMAAAKLRSQVEEQQRRMQLRESKIPEQNLDPVSLERQQSQDIEELRQQLNQRLRIEDLTAEISLLSSDDEEERNHRKELEEEAEGLRRRVEEWEQQQQQLGNMQERNSKACISMFAKSTGTG</sequence>
<dbReference type="InterPro" id="IPR006703">
    <property type="entry name" value="G_AIG1"/>
</dbReference>
<comment type="subcellular location">
    <subcellularLocation>
        <location evidence="2">Membrane</location>
        <topology evidence="2">Single-pass membrane protein</topology>
    </subcellularLocation>
    <subcellularLocation>
        <location evidence="16">Plastid</location>
        <location evidence="16">Chloroplast outer membrane</location>
    </subcellularLocation>
</comment>
<dbReference type="EMBL" id="ML210495">
    <property type="protein sequence ID" value="TFK17537.1"/>
    <property type="molecule type" value="Genomic_DNA"/>
</dbReference>
<dbReference type="PANTHER" id="PTHR10903:SF135">
    <property type="entry name" value="TRANSLOCASE OF CHLOROPLAST 120, CHLOROPLASTIC-RELATED"/>
    <property type="match status" value="1"/>
</dbReference>
<evidence type="ECO:0000256" key="5">
    <source>
        <dbReference type="ARBA" id="ARBA00022640"/>
    </source>
</evidence>
<evidence type="ECO:0000256" key="7">
    <source>
        <dbReference type="ARBA" id="ARBA00022723"/>
    </source>
</evidence>
<evidence type="ECO:0000256" key="14">
    <source>
        <dbReference type="ARBA" id="ARBA00023134"/>
    </source>
</evidence>
<evidence type="ECO:0000256" key="1">
    <source>
        <dbReference type="ARBA" id="ARBA00001946"/>
    </source>
</evidence>
<name>A0A5C3KCP7_COPMA</name>
<evidence type="ECO:0000313" key="20">
    <source>
        <dbReference type="Proteomes" id="UP000307440"/>
    </source>
</evidence>
<keyword evidence="14" id="KW-0342">GTP-binding</keyword>
<feature type="compositionally biased region" description="Basic and acidic residues" evidence="17">
    <location>
        <begin position="343"/>
        <end position="363"/>
    </location>
</feature>
<dbReference type="InterPro" id="IPR045058">
    <property type="entry name" value="GIMA/IAN/Toc"/>
</dbReference>
<evidence type="ECO:0000256" key="15">
    <source>
        <dbReference type="ARBA" id="ARBA00023136"/>
    </source>
</evidence>